<dbReference type="AlphaFoldDB" id="A0A1Q9EBI3"/>
<dbReference type="OrthoDB" id="426612at2759"/>
<proteinExistence type="predicted"/>
<dbReference type="Proteomes" id="UP000186817">
    <property type="component" value="Unassembled WGS sequence"/>
</dbReference>
<sequence>MEETLLDDTPSANLCLSRRAGAREPEKIRPVLTAKQKLQLYRLKAARSSSTLSAKNLELEAEPTGDRTVASSVKDLGRELEQLAKDLRNAQCSAQIIKSY</sequence>
<organism evidence="1 2">
    <name type="scientific">Symbiodinium microadriaticum</name>
    <name type="common">Dinoflagellate</name>
    <name type="synonym">Zooxanthella microadriatica</name>
    <dbReference type="NCBI Taxonomy" id="2951"/>
    <lineage>
        <taxon>Eukaryota</taxon>
        <taxon>Sar</taxon>
        <taxon>Alveolata</taxon>
        <taxon>Dinophyceae</taxon>
        <taxon>Suessiales</taxon>
        <taxon>Symbiodiniaceae</taxon>
        <taxon>Symbiodinium</taxon>
    </lineage>
</organism>
<reference evidence="1 2" key="1">
    <citation type="submission" date="2016-02" db="EMBL/GenBank/DDBJ databases">
        <title>Genome analysis of coral dinoflagellate symbionts highlights evolutionary adaptations to a symbiotic lifestyle.</title>
        <authorList>
            <person name="Aranda M."/>
            <person name="Li Y."/>
            <person name="Liew Y.J."/>
            <person name="Baumgarten S."/>
            <person name="Simakov O."/>
            <person name="Wilson M."/>
            <person name="Piel J."/>
            <person name="Ashoor H."/>
            <person name="Bougouffa S."/>
            <person name="Bajic V.B."/>
            <person name="Ryu T."/>
            <person name="Ravasi T."/>
            <person name="Bayer T."/>
            <person name="Micklem G."/>
            <person name="Kim H."/>
            <person name="Bhak J."/>
            <person name="Lajeunesse T.C."/>
            <person name="Voolstra C.R."/>
        </authorList>
    </citation>
    <scope>NUCLEOTIDE SEQUENCE [LARGE SCALE GENOMIC DNA]</scope>
    <source>
        <strain evidence="1 2">CCMP2467</strain>
    </source>
</reference>
<keyword evidence="2" id="KW-1185">Reference proteome</keyword>
<protein>
    <submittedName>
        <fullName evidence="1">Uncharacterized protein</fullName>
    </submittedName>
</protein>
<name>A0A1Q9EBI3_SYMMI</name>
<dbReference type="EMBL" id="LSRX01000200">
    <property type="protein sequence ID" value="OLQ04779.1"/>
    <property type="molecule type" value="Genomic_DNA"/>
</dbReference>
<evidence type="ECO:0000313" key="2">
    <source>
        <dbReference type="Proteomes" id="UP000186817"/>
    </source>
</evidence>
<comment type="caution">
    <text evidence="1">The sequence shown here is derived from an EMBL/GenBank/DDBJ whole genome shotgun (WGS) entry which is preliminary data.</text>
</comment>
<accession>A0A1Q9EBI3</accession>
<gene>
    <name evidence="1" type="ORF">AK812_SmicGene12033</name>
</gene>
<evidence type="ECO:0000313" key="1">
    <source>
        <dbReference type="EMBL" id="OLQ04779.1"/>
    </source>
</evidence>